<comment type="caution">
    <text evidence="7">The sequence shown here is derived from an EMBL/GenBank/DDBJ whole genome shotgun (WGS) entry which is preliminary data.</text>
</comment>
<keyword evidence="3 6" id="KW-0963">Cytoplasm</keyword>
<dbReference type="PANTHER" id="PTHR34773:SF1">
    <property type="entry name" value="FLAGELLAR SECRETION CHAPERONE FLIS"/>
    <property type="match status" value="1"/>
</dbReference>
<proteinExistence type="inferred from homology"/>
<comment type="similarity">
    <text evidence="2 6">Belongs to the FliS family.</text>
</comment>
<dbReference type="InterPro" id="IPR003713">
    <property type="entry name" value="FliS"/>
</dbReference>
<dbReference type="GO" id="GO:0071973">
    <property type="term" value="P:bacterial-type flagellum-dependent cell motility"/>
    <property type="evidence" value="ECO:0007669"/>
    <property type="project" value="TreeGrafter"/>
</dbReference>
<dbReference type="Proteomes" id="UP000270261">
    <property type="component" value="Unassembled WGS sequence"/>
</dbReference>
<dbReference type="CDD" id="cd16098">
    <property type="entry name" value="FliS"/>
    <property type="match status" value="1"/>
</dbReference>
<comment type="subcellular location">
    <subcellularLocation>
        <location evidence="1 6">Cytoplasm</location>
        <location evidence="1 6">Cytosol</location>
    </subcellularLocation>
</comment>
<dbReference type="RefSeq" id="WP_125094582.1">
    <property type="nucleotide sequence ID" value="NZ_RRUE01000001.1"/>
</dbReference>
<dbReference type="GO" id="GO:0044780">
    <property type="term" value="P:bacterial-type flagellum assembly"/>
    <property type="evidence" value="ECO:0007669"/>
    <property type="project" value="InterPro"/>
</dbReference>
<keyword evidence="8" id="KW-1185">Reference proteome</keyword>
<evidence type="ECO:0000256" key="4">
    <source>
        <dbReference type="ARBA" id="ARBA00022795"/>
    </source>
</evidence>
<dbReference type="Pfam" id="PF02561">
    <property type="entry name" value="FliS"/>
    <property type="match status" value="1"/>
</dbReference>
<gene>
    <name evidence="7" type="primary">fliS</name>
    <name evidence="7" type="ORF">EHV23_02595</name>
</gene>
<dbReference type="InterPro" id="IPR036584">
    <property type="entry name" value="FliS_sf"/>
</dbReference>
<dbReference type="EMBL" id="RRUE01000001">
    <property type="protein sequence ID" value="RRN45151.1"/>
    <property type="molecule type" value="Genomic_DNA"/>
</dbReference>
<dbReference type="PIRSF" id="PIRSF039090">
    <property type="entry name" value="Flis"/>
    <property type="match status" value="1"/>
</dbReference>
<accession>A0A3R8LP54</accession>
<evidence type="ECO:0000256" key="5">
    <source>
        <dbReference type="ARBA" id="ARBA00023186"/>
    </source>
</evidence>
<keyword evidence="7" id="KW-0282">Flagellum</keyword>
<dbReference type="PANTHER" id="PTHR34773">
    <property type="entry name" value="FLAGELLAR SECRETION CHAPERONE FLIS"/>
    <property type="match status" value="1"/>
</dbReference>
<dbReference type="GO" id="GO:0005829">
    <property type="term" value="C:cytosol"/>
    <property type="evidence" value="ECO:0007669"/>
    <property type="project" value="UniProtKB-SubCell"/>
</dbReference>
<dbReference type="OrthoDB" id="9792010at2"/>
<evidence type="ECO:0000313" key="8">
    <source>
        <dbReference type="Proteomes" id="UP000270261"/>
    </source>
</evidence>
<evidence type="ECO:0000256" key="2">
    <source>
        <dbReference type="ARBA" id="ARBA00008787"/>
    </source>
</evidence>
<dbReference type="NCBIfam" id="TIGR00208">
    <property type="entry name" value="fliS"/>
    <property type="match status" value="1"/>
</dbReference>
<evidence type="ECO:0000313" key="7">
    <source>
        <dbReference type="EMBL" id="RRN45151.1"/>
    </source>
</evidence>
<evidence type="ECO:0000256" key="1">
    <source>
        <dbReference type="ARBA" id="ARBA00004514"/>
    </source>
</evidence>
<keyword evidence="7" id="KW-0969">Cilium</keyword>
<keyword evidence="4 6" id="KW-1005">Bacterial flagellum biogenesis</keyword>
<dbReference type="Gene3D" id="1.20.120.340">
    <property type="entry name" value="Flagellar protein FliS"/>
    <property type="match status" value="1"/>
</dbReference>
<evidence type="ECO:0000256" key="6">
    <source>
        <dbReference type="PIRNR" id="PIRNR039090"/>
    </source>
</evidence>
<name>A0A3R8LP54_9BURK</name>
<keyword evidence="5" id="KW-0143">Chaperone</keyword>
<reference evidence="7 8" key="1">
    <citation type="submission" date="2018-11" db="EMBL/GenBank/DDBJ databases">
        <title>Genome sequencing of Lautropia sp. KCOM 2505 (= ChDC F240).</title>
        <authorList>
            <person name="Kook J.-K."/>
            <person name="Park S.-N."/>
            <person name="Lim Y.K."/>
        </authorList>
    </citation>
    <scope>NUCLEOTIDE SEQUENCE [LARGE SCALE GENOMIC DNA]</scope>
    <source>
        <strain evidence="7 8">KCOM 2505</strain>
    </source>
</reference>
<protein>
    <recommendedName>
        <fullName evidence="6">Flagellar secretion chaperone FliS</fullName>
    </recommendedName>
</protein>
<dbReference type="SUPFAM" id="SSF101116">
    <property type="entry name" value="Flagellar export chaperone FliS"/>
    <property type="match status" value="1"/>
</dbReference>
<keyword evidence="7" id="KW-0966">Cell projection</keyword>
<dbReference type="AlphaFoldDB" id="A0A3R8LP54"/>
<organism evidence="7 8">
    <name type="scientific">Lautropia dentalis</name>
    <dbReference type="NCBI Taxonomy" id="2490857"/>
    <lineage>
        <taxon>Bacteria</taxon>
        <taxon>Pseudomonadati</taxon>
        <taxon>Pseudomonadota</taxon>
        <taxon>Betaproteobacteria</taxon>
        <taxon>Burkholderiales</taxon>
        <taxon>Burkholderiaceae</taxon>
        <taxon>Lautropia</taxon>
    </lineage>
</organism>
<evidence type="ECO:0000256" key="3">
    <source>
        <dbReference type="ARBA" id="ARBA00022490"/>
    </source>
</evidence>
<sequence>MFARMHQASAAAYHTVDLESSVHMTDPHRLVEMLFDGAVTAVMKATMALRNGNHAARGESTSRAIRIIEEGLKASLDPEVGEISANLAMLYDYMTRTLLQANLHSNADQYEEVIRLLKDLREAWQQIRPQVVNTKVYGS</sequence>